<dbReference type="EMBL" id="UYRT01005031">
    <property type="protein sequence ID" value="VDK37772.1"/>
    <property type="molecule type" value="Genomic_DNA"/>
</dbReference>
<accession>A0A183D2Z3</accession>
<evidence type="ECO:0000256" key="2">
    <source>
        <dbReference type="ARBA" id="ARBA00022801"/>
    </source>
</evidence>
<evidence type="ECO:0000313" key="8">
    <source>
        <dbReference type="WBParaSite" id="GPUH_0000308901-mRNA-1"/>
    </source>
</evidence>
<organism evidence="8">
    <name type="scientific">Gongylonema pulchrum</name>
    <dbReference type="NCBI Taxonomy" id="637853"/>
    <lineage>
        <taxon>Eukaryota</taxon>
        <taxon>Metazoa</taxon>
        <taxon>Ecdysozoa</taxon>
        <taxon>Nematoda</taxon>
        <taxon>Chromadorea</taxon>
        <taxon>Rhabditida</taxon>
        <taxon>Spirurina</taxon>
        <taxon>Spiruromorpha</taxon>
        <taxon>Spiruroidea</taxon>
        <taxon>Gongylonematidae</taxon>
        <taxon>Gongylonema</taxon>
    </lineage>
</organism>
<dbReference type="InterPro" id="IPR050985">
    <property type="entry name" value="Alpha-glycosidase_related"/>
</dbReference>
<gene>
    <name evidence="6" type="ORF">GPUH_LOCUS3085</name>
</gene>
<evidence type="ECO:0000313" key="6">
    <source>
        <dbReference type="EMBL" id="VDK37772.1"/>
    </source>
</evidence>
<feature type="domain" description="Glycoside hydrolase family 31 TIM barrel" evidence="5">
    <location>
        <begin position="74"/>
        <end position="326"/>
    </location>
</feature>
<sequence length="333" mass="38226">MQSSGSRKLSVWIFIPNNIVFLFKVRAEATILSYTIYAAKRGTLSAFHVAVHDILYEPCTDLPDEAMMRKPIWSTWARYKVDIDQQKLLQFAQEILKNEAPICQVELDDRWATHYGDFEFDKSKFPDVEGMCKQLEEWNIRLTLWVHPFVNLDSNNGKNPDLKELFVKDWTGEPGIVEWWQGAAYVVDFTNPIAVEWFCEQLEGLRKHGIFSFKFDAGEVIYLPTGARLHNDAVPLLFTRNYVLAAATFGTSVEARVFSHTQQLPIFYRTQDRFSTWNNIGLDTLIPVALNFGLHGYYYNLPDMIGGNGYGGSVCGKELYIRWMQVMPSSAFG</sequence>
<proteinExistence type="inferred from homology"/>
<dbReference type="OrthoDB" id="10070917at2759"/>
<reference evidence="6 7" key="2">
    <citation type="submission" date="2018-11" db="EMBL/GenBank/DDBJ databases">
        <authorList>
            <consortium name="Pathogen Informatics"/>
        </authorList>
    </citation>
    <scope>NUCLEOTIDE SEQUENCE [LARGE SCALE GENOMIC DNA]</scope>
</reference>
<dbReference type="Pfam" id="PF01055">
    <property type="entry name" value="Glyco_hydro_31_2nd"/>
    <property type="match status" value="1"/>
</dbReference>
<dbReference type="Proteomes" id="UP000271098">
    <property type="component" value="Unassembled WGS sequence"/>
</dbReference>
<evidence type="ECO:0000313" key="7">
    <source>
        <dbReference type="Proteomes" id="UP000271098"/>
    </source>
</evidence>
<protein>
    <submittedName>
        <fullName evidence="8">Alpha-xylosidase</fullName>
    </submittedName>
</protein>
<keyword evidence="2 4" id="KW-0378">Hydrolase</keyword>
<evidence type="ECO:0000256" key="3">
    <source>
        <dbReference type="ARBA" id="ARBA00023295"/>
    </source>
</evidence>
<dbReference type="AlphaFoldDB" id="A0A183D2Z3"/>
<evidence type="ECO:0000256" key="1">
    <source>
        <dbReference type="ARBA" id="ARBA00007806"/>
    </source>
</evidence>
<evidence type="ECO:0000256" key="4">
    <source>
        <dbReference type="RuleBase" id="RU361185"/>
    </source>
</evidence>
<dbReference type="InterPro" id="IPR017853">
    <property type="entry name" value="GH"/>
</dbReference>
<dbReference type="PANTHER" id="PTHR43053">
    <property type="entry name" value="GLYCOSIDASE FAMILY 31"/>
    <property type="match status" value="1"/>
</dbReference>
<dbReference type="PANTHER" id="PTHR43053:SF4">
    <property type="entry name" value="MYOGENESIS-REGULATING GLYCOSIDASE"/>
    <property type="match status" value="1"/>
</dbReference>
<reference evidence="8" key="1">
    <citation type="submission" date="2016-06" db="UniProtKB">
        <authorList>
            <consortium name="WormBaseParasite"/>
        </authorList>
    </citation>
    <scope>IDENTIFICATION</scope>
</reference>
<dbReference type="WBParaSite" id="GPUH_0000308901-mRNA-1">
    <property type="protein sequence ID" value="GPUH_0000308901-mRNA-1"/>
    <property type="gene ID" value="GPUH_0000308901"/>
</dbReference>
<dbReference type="GO" id="GO:0004553">
    <property type="term" value="F:hydrolase activity, hydrolyzing O-glycosyl compounds"/>
    <property type="evidence" value="ECO:0007669"/>
    <property type="project" value="InterPro"/>
</dbReference>
<dbReference type="InterPro" id="IPR000322">
    <property type="entry name" value="Glyco_hydro_31_TIM"/>
</dbReference>
<keyword evidence="3 4" id="KW-0326">Glycosidase</keyword>
<dbReference type="Gene3D" id="3.20.20.80">
    <property type="entry name" value="Glycosidases"/>
    <property type="match status" value="1"/>
</dbReference>
<dbReference type="SUPFAM" id="SSF51445">
    <property type="entry name" value="(Trans)glycosidases"/>
    <property type="match status" value="1"/>
</dbReference>
<dbReference type="GO" id="GO:0005975">
    <property type="term" value="P:carbohydrate metabolic process"/>
    <property type="evidence" value="ECO:0007669"/>
    <property type="project" value="InterPro"/>
</dbReference>
<keyword evidence="7" id="KW-1185">Reference proteome</keyword>
<evidence type="ECO:0000259" key="5">
    <source>
        <dbReference type="Pfam" id="PF01055"/>
    </source>
</evidence>
<name>A0A183D2Z3_9BILA</name>
<dbReference type="CDD" id="cd06592">
    <property type="entry name" value="GH31_NET37"/>
    <property type="match status" value="1"/>
</dbReference>
<comment type="similarity">
    <text evidence="1 4">Belongs to the glycosyl hydrolase 31 family.</text>
</comment>